<gene>
    <name evidence="1" type="ORF">IV203_032908</name>
</gene>
<sequence length="104" mass="11539">MVSLHGFVVDGYLGFATGQTFGDTASPGNFEIPAIARQQHAPYLWLHKQEEVLHRDRHFIAKMSFPDEATFRDNANFSSANADSCNHGVLFPDGHGAPLLIRTR</sequence>
<comment type="caution">
    <text evidence="1">The sequence shown here is derived from an EMBL/GenBank/DDBJ whole genome shotgun (WGS) entry which is preliminary data.</text>
</comment>
<reference evidence="1" key="1">
    <citation type="journal article" date="2021" name="Sci. Rep.">
        <title>Diploid genomic architecture of Nitzschia inconspicua, an elite biomass production diatom.</title>
        <authorList>
            <person name="Oliver A."/>
            <person name="Podell S."/>
            <person name="Pinowska A."/>
            <person name="Traller J.C."/>
            <person name="Smith S.R."/>
            <person name="McClure R."/>
            <person name="Beliaev A."/>
            <person name="Bohutskyi P."/>
            <person name="Hill E.A."/>
            <person name="Rabines A."/>
            <person name="Zheng H."/>
            <person name="Allen L.Z."/>
            <person name="Kuo A."/>
            <person name="Grigoriev I.V."/>
            <person name="Allen A.E."/>
            <person name="Hazlebeck D."/>
            <person name="Allen E.E."/>
        </authorList>
    </citation>
    <scope>NUCLEOTIDE SEQUENCE</scope>
    <source>
        <strain evidence="1">Hildebrandi</strain>
    </source>
</reference>
<protein>
    <submittedName>
        <fullName evidence="1">Uncharacterized protein</fullName>
    </submittedName>
</protein>
<organism evidence="1 2">
    <name type="scientific">Nitzschia inconspicua</name>
    <dbReference type="NCBI Taxonomy" id="303405"/>
    <lineage>
        <taxon>Eukaryota</taxon>
        <taxon>Sar</taxon>
        <taxon>Stramenopiles</taxon>
        <taxon>Ochrophyta</taxon>
        <taxon>Bacillariophyta</taxon>
        <taxon>Bacillariophyceae</taxon>
        <taxon>Bacillariophycidae</taxon>
        <taxon>Bacillariales</taxon>
        <taxon>Bacillariaceae</taxon>
        <taxon>Nitzschia</taxon>
    </lineage>
</organism>
<dbReference type="AlphaFoldDB" id="A0A9K3KKG6"/>
<evidence type="ECO:0000313" key="1">
    <source>
        <dbReference type="EMBL" id="KAG7345377.1"/>
    </source>
</evidence>
<name>A0A9K3KKG6_9STRA</name>
<dbReference type="Proteomes" id="UP000693970">
    <property type="component" value="Unassembled WGS sequence"/>
</dbReference>
<evidence type="ECO:0000313" key="2">
    <source>
        <dbReference type="Proteomes" id="UP000693970"/>
    </source>
</evidence>
<keyword evidence="2" id="KW-1185">Reference proteome</keyword>
<accession>A0A9K3KKG6</accession>
<proteinExistence type="predicted"/>
<reference evidence="1" key="2">
    <citation type="submission" date="2021-04" db="EMBL/GenBank/DDBJ databases">
        <authorList>
            <person name="Podell S."/>
        </authorList>
    </citation>
    <scope>NUCLEOTIDE SEQUENCE</scope>
    <source>
        <strain evidence="1">Hildebrandi</strain>
    </source>
</reference>
<dbReference type="EMBL" id="JAGRRH010000022">
    <property type="protein sequence ID" value="KAG7345377.1"/>
    <property type="molecule type" value="Genomic_DNA"/>
</dbReference>
<dbReference type="OrthoDB" id="101778at2759"/>